<evidence type="ECO:0000313" key="3">
    <source>
        <dbReference type="Proteomes" id="UP000293823"/>
    </source>
</evidence>
<feature type="region of interest" description="Disordered" evidence="1">
    <location>
        <begin position="56"/>
        <end position="77"/>
    </location>
</feature>
<accession>A0A4V1WXC4</accession>
<comment type="caution">
    <text evidence="2">The sequence shown here is derived from an EMBL/GenBank/DDBJ whole genome shotgun (WGS) entry which is preliminary data.</text>
</comment>
<keyword evidence="3" id="KW-1185">Reference proteome</keyword>
<dbReference type="EMBL" id="PEJP01000106">
    <property type="protein sequence ID" value="RYO26144.1"/>
    <property type="molecule type" value="Genomic_DNA"/>
</dbReference>
<organism evidence="2 3">
    <name type="scientific">Alternaria arborescens</name>
    <dbReference type="NCBI Taxonomy" id="156630"/>
    <lineage>
        <taxon>Eukaryota</taxon>
        <taxon>Fungi</taxon>
        <taxon>Dikarya</taxon>
        <taxon>Ascomycota</taxon>
        <taxon>Pezizomycotina</taxon>
        <taxon>Dothideomycetes</taxon>
        <taxon>Pleosporomycetidae</taxon>
        <taxon>Pleosporales</taxon>
        <taxon>Pleosporineae</taxon>
        <taxon>Pleosporaceae</taxon>
        <taxon>Alternaria</taxon>
        <taxon>Alternaria sect. Alternaria</taxon>
    </lineage>
</organism>
<dbReference type="AlphaFoldDB" id="A0A4V1WXC4"/>
<evidence type="ECO:0000256" key="1">
    <source>
        <dbReference type="SAM" id="MobiDB-lite"/>
    </source>
</evidence>
<name>A0A4V1WXC4_9PLEO</name>
<proteinExistence type="predicted"/>
<protein>
    <submittedName>
        <fullName evidence="2">Uncharacterized protein</fullName>
    </submittedName>
</protein>
<sequence>MAAAAFGGRVMLSSLLAGLRSRLSVPARGPSARAVTAAPGYVSLSLLLRSPLPTTDASPQLLPADPHQQRRHLPGRWPTREPFAALGSGGAAALFPHAGQPDFVVSLGTGEPGPSNYDVSTSDCRSVRKNGTLRRIRDLVPEKTRGWTVQRACKSVALAGKVFNRVYQPM</sequence>
<reference evidence="3" key="1">
    <citation type="journal article" date="2019" name="bioRxiv">
        <title>Genomics, evolutionary history and diagnostics of the Alternaria alternata species group including apple and Asian pear pathotypes.</title>
        <authorList>
            <person name="Armitage A.D."/>
            <person name="Cockerton H.M."/>
            <person name="Sreenivasaprasad S."/>
            <person name="Woodhall J.W."/>
            <person name="Lane C.R."/>
            <person name="Harrison R.J."/>
            <person name="Clarkson J.P."/>
        </authorList>
    </citation>
    <scope>NUCLEOTIDE SEQUENCE [LARGE SCALE GENOMIC DNA]</scope>
    <source>
        <strain evidence="3">RGR 97.0016</strain>
    </source>
</reference>
<evidence type="ECO:0000313" key="2">
    <source>
        <dbReference type="EMBL" id="RYO26144.1"/>
    </source>
</evidence>
<dbReference type="Proteomes" id="UP000293823">
    <property type="component" value="Unassembled WGS sequence"/>
</dbReference>
<gene>
    <name evidence="2" type="ORF">AA0113_g12558</name>
</gene>
<dbReference type="OrthoDB" id="194358at2759"/>